<protein>
    <recommendedName>
        <fullName evidence="4">DUF599 domain-containing protein</fullName>
    </recommendedName>
</protein>
<dbReference type="PANTHER" id="PTHR31881:SF11">
    <property type="entry name" value="PROTEIN, PUTATIVE-RELATED"/>
    <property type="match status" value="1"/>
</dbReference>
<evidence type="ECO:0000256" key="1">
    <source>
        <dbReference type="SAM" id="Phobius"/>
    </source>
</evidence>
<feature type="transmembrane region" description="Helical" evidence="1">
    <location>
        <begin position="252"/>
        <end position="272"/>
    </location>
</feature>
<dbReference type="Proteomes" id="UP000631114">
    <property type="component" value="Unassembled WGS sequence"/>
</dbReference>
<comment type="caution">
    <text evidence="2">The sequence shown here is derived from an EMBL/GenBank/DDBJ whole genome shotgun (WGS) entry which is preliminary data.</text>
</comment>
<organism evidence="2 3">
    <name type="scientific">Coptis chinensis</name>
    <dbReference type="NCBI Taxonomy" id="261450"/>
    <lineage>
        <taxon>Eukaryota</taxon>
        <taxon>Viridiplantae</taxon>
        <taxon>Streptophyta</taxon>
        <taxon>Embryophyta</taxon>
        <taxon>Tracheophyta</taxon>
        <taxon>Spermatophyta</taxon>
        <taxon>Magnoliopsida</taxon>
        <taxon>Ranunculales</taxon>
        <taxon>Ranunculaceae</taxon>
        <taxon>Coptidoideae</taxon>
        <taxon>Coptis</taxon>
    </lineage>
</organism>
<dbReference type="PANTHER" id="PTHR31881">
    <property type="match status" value="1"/>
</dbReference>
<sequence length="286" mass="32687">LYLNSTPWNLCHWTKYSYLGQLTHIYTATLQPYHLRITSQKMELLLYLDTILVPLSLFLTLGYHGLLWHICKNKPHLRSIWINRIRKRLWVLSITERPDEIVCLTRIINLLLQDTNDKKLMLSLQSLRNTLMITILTATIAITLNICLAAFTNNTYKASHLLQDSYFGLQSSRILALKYASTSIFLLIGFLCSSMALGCLNDAHILAAVSRLPPGYVQGMMERGFLFSFIGHRMFYITLPLLLWLFGPIPMLLSSMAIVWVLYGIDLADGGFKSELPQSSTRCCIH</sequence>
<dbReference type="InterPro" id="IPR006747">
    <property type="entry name" value="DUF599"/>
</dbReference>
<keyword evidence="3" id="KW-1185">Reference proteome</keyword>
<gene>
    <name evidence="2" type="ORF">IFM89_033529</name>
</gene>
<feature type="transmembrane region" description="Helical" evidence="1">
    <location>
        <begin position="44"/>
        <end position="68"/>
    </location>
</feature>
<feature type="non-terminal residue" evidence="2">
    <location>
        <position position="1"/>
    </location>
</feature>
<keyword evidence="1" id="KW-1133">Transmembrane helix</keyword>
<dbReference type="Pfam" id="PF04654">
    <property type="entry name" value="DUF599"/>
    <property type="match status" value="2"/>
</dbReference>
<accession>A0A835H9R4</accession>
<reference evidence="2 3" key="1">
    <citation type="submission" date="2020-10" db="EMBL/GenBank/DDBJ databases">
        <title>The Coptis chinensis genome and diversification of protoberbering-type alkaloids.</title>
        <authorList>
            <person name="Wang B."/>
            <person name="Shu S."/>
            <person name="Song C."/>
            <person name="Liu Y."/>
        </authorList>
    </citation>
    <scope>NUCLEOTIDE SEQUENCE [LARGE SCALE GENOMIC DNA]</scope>
    <source>
        <strain evidence="2">HL-2020</strain>
        <tissue evidence="2">Leaf</tissue>
    </source>
</reference>
<dbReference type="AlphaFoldDB" id="A0A835H9R4"/>
<dbReference type="EMBL" id="JADFTS010000008">
    <property type="protein sequence ID" value="KAF9594559.1"/>
    <property type="molecule type" value="Genomic_DNA"/>
</dbReference>
<evidence type="ECO:0000313" key="2">
    <source>
        <dbReference type="EMBL" id="KAF9594559.1"/>
    </source>
</evidence>
<feature type="transmembrane region" description="Helical" evidence="1">
    <location>
        <begin position="131"/>
        <end position="151"/>
    </location>
</feature>
<name>A0A835H9R4_9MAGN</name>
<evidence type="ECO:0000313" key="3">
    <source>
        <dbReference type="Proteomes" id="UP000631114"/>
    </source>
</evidence>
<proteinExistence type="predicted"/>
<keyword evidence="1" id="KW-0812">Transmembrane</keyword>
<dbReference type="OrthoDB" id="761598at2759"/>
<evidence type="ECO:0008006" key="4">
    <source>
        <dbReference type="Google" id="ProtNLM"/>
    </source>
</evidence>
<keyword evidence="1" id="KW-0472">Membrane</keyword>
<feature type="transmembrane region" description="Helical" evidence="1">
    <location>
        <begin position="179"/>
        <end position="203"/>
    </location>
</feature>